<dbReference type="PANTHER" id="PTHR33376:SF15">
    <property type="entry name" value="BLL6794 PROTEIN"/>
    <property type="match status" value="1"/>
</dbReference>
<evidence type="ECO:0000256" key="4">
    <source>
        <dbReference type="SAM" id="SignalP"/>
    </source>
</evidence>
<dbReference type="Pfam" id="PF03480">
    <property type="entry name" value="DctP"/>
    <property type="match status" value="1"/>
</dbReference>
<comment type="subcellular location">
    <subcellularLocation>
        <location evidence="1">Periplasm</location>
    </subcellularLocation>
</comment>
<dbReference type="OrthoDB" id="7239472at2"/>
<reference evidence="5 6" key="1">
    <citation type="submission" date="2017-01" db="EMBL/GenBank/DDBJ databases">
        <authorList>
            <person name="Mah S.A."/>
            <person name="Swanson W.J."/>
            <person name="Moy G.W."/>
            <person name="Vacquier V.D."/>
        </authorList>
    </citation>
    <scope>NUCLEOTIDE SEQUENCE [LARGE SCALE GENOMIC DNA]</scope>
    <source>
        <strain evidence="5 6">DSM 26375</strain>
    </source>
</reference>
<accession>A0A1N7N934</accession>
<gene>
    <name evidence="5" type="ORF">SAMN05421774_103211</name>
</gene>
<dbReference type="Proteomes" id="UP000186141">
    <property type="component" value="Unassembled WGS sequence"/>
</dbReference>
<keyword evidence="2 4" id="KW-0732">Signal</keyword>
<dbReference type="CDD" id="cd13666">
    <property type="entry name" value="PBP2_TRAP_DctP_like_1"/>
    <property type="match status" value="1"/>
</dbReference>
<feature type="signal peptide" evidence="4">
    <location>
        <begin position="1"/>
        <end position="24"/>
    </location>
</feature>
<dbReference type="RefSeq" id="WP_076530635.1">
    <property type="nucleotide sequence ID" value="NZ_BMEH01000003.1"/>
</dbReference>
<evidence type="ECO:0000313" key="6">
    <source>
        <dbReference type="Proteomes" id="UP000186141"/>
    </source>
</evidence>
<evidence type="ECO:0000256" key="1">
    <source>
        <dbReference type="ARBA" id="ARBA00004418"/>
    </source>
</evidence>
<organism evidence="5 6">
    <name type="scientific">Gemmobacter megaterium</name>
    <dbReference type="NCBI Taxonomy" id="1086013"/>
    <lineage>
        <taxon>Bacteria</taxon>
        <taxon>Pseudomonadati</taxon>
        <taxon>Pseudomonadota</taxon>
        <taxon>Alphaproteobacteria</taxon>
        <taxon>Rhodobacterales</taxon>
        <taxon>Paracoccaceae</taxon>
        <taxon>Gemmobacter</taxon>
    </lineage>
</organism>
<dbReference type="NCBIfam" id="NF037995">
    <property type="entry name" value="TRAP_S1"/>
    <property type="match status" value="1"/>
</dbReference>
<dbReference type="STRING" id="1086013.SAMN05421774_103211"/>
<name>A0A1N7N934_9RHOB</name>
<dbReference type="Gene3D" id="3.40.190.170">
    <property type="entry name" value="Bacterial extracellular solute-binding protein, family 7"/>
    <property type="match status" value="1"/>
</dbReference>
<keyword evidence="3" id="KW-0574">Periplasm</keyword>
<feature type="chain" id="PRO_5013156643" evidence="4">
    <location>
        <begin position="25"/>
        <end position="380"/>
    </location>
</feature>
<keyword evidence="6" id="KW-1185">Reference proteome</keyword>
<dbReference type="InterPro" id="IPR018389">
    <property type="entry name" value="DctP_fam"/>
</dbReference>
<protein>
    <submittedName>
        <fullName evidence="5">TRAP-type C4-dicarboxylate transport system, substrate-binding protein</fullName>
    </submittedName>
</protein>
<evidence type="ECO:0000256" key="2">
    <source>
        <dbReference type="ARBA" id="ARBA00022729"/>
    </source>
</evidence>
<dbReference type="EMBL" id="FTOT01000003">
    <property type="protein sequence ID" value="SIS94865.1"/>
    <property type="molecule type" value="Genomic_DNA"/>
</dbReference>
<dbReference type="GO" id="GO:0042597">
    <property type="term" value="C:periplasmic space"/>
    <property type="evidence" value="ECO:0007669"/>
    <property type="project" value="UniProtKB-SubCell"/>
</dbReference>
<sequence>MTHLAFKLGAAALLSTALAVPAVAREVSYSHGFATGSAVGVAAVDFANAVAEKSGGDLTVRVYPMTLMNLIETGPGVRDGLADMGYVLAPYYAADYPHYSLLHELTMSINLREMTGKESLAYAGAITEFAFHDCPGCQADFARQNQIYLSGATSSVYSLLCNKPVVTEADMRGKKVRAGSPSFSRFSEHFGATGIQMAANEVFEGLSQGVLDCAMLSAPELTTYSLKDVVTDVTIGVPGGIYAGAAVGNMNMDSWRSLTDDQRAAMLWGANVLSADISWNYYAQDAENIQMARDKGINIHEASPEFREKIRAYVTGDLDGVARIFETTYGVADAAAVKEQFMPVLEKWYGLVEGVETREDLRTLFWDQIYARVDPAAYGM</sequence>
<dbReference type="GO" id="GO:0055085">
    <property type="term" value="P:transmembrane transport"/>
    <property type="evidence" value="ECO:0007669"/>
    <property type="project" value="InterPro"/>
</dbReference>
<dbReference type="AlphaFoldDB" id="A0A1N7N934"/>
<dbReference type="InterPro" id="IPR038404">
    <property type="entry name" value="TRAP_DctP_sf"/>
</dbReference>
<dbReference type="PANTHER" id="PTHR33376">
    <property type="match status" value="1"/>
</dbReference>
<evidence type="ECO:0000313" key="5">
    <source>
        <dbReference type="EMBL" id="SIS94865.1"/>
    </source>
</evidence>
<evidence type="ECO:0000256" key="3">
    <source>
        <dbReference type="ARBA" id="ARBA00022764"/>
    </source>
</evidence>
<proteinExistence type="predicted"/>